<keyword evidence="3" id="KW-1185">Reference proteome</keyword>
<dbReference type="Proteomes" id="UP001596957">
    <property type="component" value="Unassembled WGS sequence"/>
</dbReference>
<name>A0ABW2VWK5_9ACTN</name>
<evidence type="ECO:0000313" key="3">
    <source>
        <dbReference type="Proteomes" id="UP001596957"/>
    </source>
</evidence>
<comment type="caution">
    <text evidence="2">The sequence shown here is derived from an EMBL/GenBank/DDBJ whole genome shotgun (WGS) entry which is preliminary data.</text>
</comment>
<dbReference type="RefSeq" id="WP_381250978.1">
    <property type="nucleotide sequence ID" value="NZ_JBHTBI010000005.1"/>
</dbReference>
<feature type="compositionally biased region" description="Low complexity" evidence="1">
    <location>
        <begin position="22"/>
        <end position="32"/>
    </location>
</feature>
<reference evidence="3" key="1">
    <citation type="journal article" date="2019" name="Int. J. Syst. Evol. Microbiol.">
        <title>The Global Catalogue of Microorganisms (GCM) 10K type strain sequencing project: providing services to taxonomists for standard genome sequencing and annotation.</title>
        <authorList>
            <consortium name="The Broad Institute Genomics Platform"/>
            <consortium name="The Broad Institute Genome Sequencing Center for Infectious Disease"/>
            <person name="Wu L."/>
            <person name="Ma J."/>
        </authorList>
    </citation>
    <scope>NUCLEOTIDE SEQUENCE [LARGE SCALE GENOMIC DNA]</scope>
    <source>
        <strain evidence="3">CGMCC 4.7198</strain>
    </source>
</reference>
<evidence type="ECO:0000256" key="1">
    <source>
        <dbReference type="SAM" id="MobiDB-lite"/>
    </source>
</evidence>
<gene>
    <name evidence="2" type="ORF">ACFQZP_46320</name>
</gene>
<proteinExistence type="predicted"/>
<evidence type="ECO:0000313" key="2">
    <source>
        <dbReference type="EMBL" id="MFD0288891.1"/>
    </source>
</evidence>
<accession>A0ABW2VWK5</accession>
<protein>
    <submittedName>
        <fullName evidence="2">Uncharacterized protein</fullName>
    </submittedName>
</protein>
<dbReference type="EMBL" id="JBHTEC010000008">
    <property type="protein sequence ID" value="MFD0288891.1"/>
    <property type="molecule type" value="Genomic_DNA"/>
</dbReference>
<organism evidence="2 3">
    <name type="scientific">Streptomyces lutosisoli</name>
    <dbReference type="NCBI Taxonomy" id="2665721"/>
    <lineage>
        <taxon>Bacteria</taxon>
        <taxon>Bacillati</taxon>
        <taxon>Actinomycetota</taxon>
        <taxon>Actinomycetes</taxon>
        <taxon>Kitasatosporales</taxon>
        <taxon>Streptomycetaceae</taxon>
        <taxon>Streptomyces</taxon>
    </lineage>
</organism>
<sequence>MRWAAVEAAARRALLHIVHATTSTPGAGTGPTMRPSWCSTPARTSWTKRSRRPPIRCPGHGPRPRSAGTPTDRHGPPPT</sequence>
<feature type="region of interest" description="Disordered" evidence="1">
    <location>
        <begin position="22"/>
        <end position="79"/>
    </location>
</feature>